<reference evidence="2" key="1">
    <citation type="submission" date="2022-06" db="EMBL/GenBank/DDBJ databases">
        <title>Genomic Encyclopedia of Archaeal and Bacterial Type Strains, Phase II (KMG-II): from individual species to whole genera.</title>
        <authorList>
            <person name="Goeker M."/>
        </authorList>
    </citation>
    <scope>NUCLEOTIDE SEQUENCE</scope>
    <source>
        <strain evidence="2">DSM 43935</strain>
    </source>
</reference>
<evidence type="ECO:0000313" key="3">
    <source>
        <dbReference type="Proteomes" id="UP001206128"/>
    </source>
</evidence>
<dbReference type="AlphaFoldDB" id="A0AAE3GKN0"/>
<dbReference type="EMBL" id="JAMTCK010000017">
    <property type="protein sequence ID" value="MCP2169139.1"/>
    <property type="molecule type" value="Genomic_DNA"/>
</dbReference>
<accession>A0AAE3GKN0</accession>
<gene>
    <name evidence="2" type="ORF">LX83_006023</name>
</gene>
<dbReference type="InterPro" id="IPR002877">
    <property type="entry name" value="RNA_MeTrfase_FtsJ_dom"/>
</dbReference>
<dbReference type="GO" id="GO:0008168">
    <property type="term" value="F:methyltransferase activity"/>
    <property type="evidence" value="ECO:0007669"/>
    <property type="project" value="InterPro"/>
</dbReference>
<comment type="caution">
    <text evidence="2">The sequence shown here is derived from an EMBL/GenBank/DDBJ whole genome shotgun (WGS) entry which is preliminary data.</text>
</comment>
<proteinExistence type="predicted"/>
<keyword evidence="3" id="KW-1185">Reference proteome</keyword>
<evidence type="ECO:0000313" key="2">
    <source>
        <dbReference type="EMBL" id="MCP2169139.1"/>
    </source>
</evidence>
<dbReference type="InterPro" id="IPR029063">
    <property type="entry name" value="SAM-dependent_MTases_sf"/>
</dbReference>
<evidence type="ECO:0000259" key="1">
    <source>
        <dbReference type="Pfam" id="PF01728"/>
    </source>
</evidence>
<dbReference type="Proteomes" id="UP001206128">
    <property type="component" value="Unassembled WGS sequence"/>
</dbReference>
<organism evidence="2 3">
    <name type="scientific">Goodfellowiella coeruleoviolacea</name>
    <dbReference type="NCBI Taxonomy" id="334858"/>
    <lineage>
        <taxon>Bacteria</taxon>
        <taxon>Bacillati</taxon>
        <taxon>Actinomycetota</taxon>
        <taxon>Actinomycetes</taxon>
        <taxon>Pseudonocardiales</taxon>
        <taxon>Pseudonocardiaceae</taxon>
        <taxon>Goodfellowiella</taxon>
    </lineage>
</organism>
<name>A0AAE3GKN0_9PSEU</name>
<dbReference type="PANTHER" id="PTHR37524:SF2">
    <property type="entry name" value="RIBOSOMAL RNA METHYLTRANSFERASE FTSJ DOMAIN-CONTAINING PROTEIN"/>
    <property type="match status" value="1"/>
</dbReference>
<dbReference type="GO" id="GO:0032259">
    <property type="term" value="P:methylation"/>
    <property type="evidence" value="ECO:0007669"/>
    <property type="project" value="InterPro"/>
</dbReference>
<dbReference type="RefSeq" id="WP_253777657.1">
    <property type="nucleotide sequence ID" value="NZ_JAMTCK010000017.1"/>
</dbReference>
<sequence>MTEHPMIERGDAVDGGEPVLFSTSQEYFAAGRDELTGLYEPGTVRVRRLGPDLGQLAGPGVRLRQVAEQCRTRPLVFVKHLTAEVALLPLDVAADLDAVLDAVHRVTDGLGPGALAVQAWTSGQNPLPHSTADLTQRVMAALAEAGRPVGRAGQPNTLSLCVTKSGLLLGLAATADQLSDWPGGRSRLARSDDQLSRAEFKLEEAFQAFDIVPPKQGTALDLGASPGGWTRILRKHGVRVCAVDPGDLDPRLRADRGVRHVRTTAGEFLRTERGHFDMVVNDMKMDPERSCQVVLDMAERLRPGAVAVVTLKLGTHRPLPVVRRCLRLLGTRYRVRAARQLHHNRHEVTVVAERR</sequence>
<dbReference type="SUPFAM" id="SSF53335">
    <property type="entry name" value="S-adenosyl-L-methionine-dependent methyltransferases"/>
    <property type="match status" value="1"/>
</dbReference>
<dbReference type="Gene3D" id="3.40.50.150">
    <property type="entry name" value="Vaccinia Virus protein VP39"/>
    <property type="match status" value="1"/>
</dbReference>
<dbReference type="PANTHER" id="PTHR37524">
    <property type="entry name" value="RIBOSOMAL RNA LARGE SUBUNIT METHYLTRANSFERASE M"/>
    <property type="match status" value="1"/>
</dbReference>
<feature type="domain" description="Ribosomal RNA methyltransferase FtsJ" evidence="1">
    <location>
        <begin position="196"/>
        <end position="285"/>
    </location>
</feature>
<protein>
    <submittedName>
        <fullName evidence="2">23S rRNA (Cytidine2498-2'-O)-methyltransferase</fullName>
    </submittedName>
</protein>
<dbReference type="Pfam" id="PF01728">
    <property type="entry name" value="FtsJ"/>
    <property type="match status" value="1"/>
</dbReference>
<dbReference type="CDD" id="cd02440">
    <property type="entry name" value="AdoMet_MTases"/>
    <property type="match status" value="1"/>
</dbReference>